<sequence>MLYAAWMRRLAPLLLLPPLVLALIGLRGGEPAPQRHPALATLPARMVWAWERPEDLRWLPRDVGVAYVAASVVLRGDEAIVHPRMAPLLTADGVARVPVLHVDASWREPPALNALQAERVVRELLRVAQRGNRHVVQLDFEVRRSQRPFLARVMAEARRRLPPGMALSVTALASWCLDDHWLPSGLADEIVPMAFRMGPGEQALRQRLRRDGFPRHACRHAAGYATDEPGLRGVNPRSYYFSPRPWTPATWRAETNPTQPPT</sequence>
<dbReference type="AlphaFoldDB" id="A0A1I7LQS7"/>
<protein>
    <recommendedName>
        <fullName evidence="3">DUF3142 domain-containing protein</fullName>
    </recommendedName>
</protein>
<name>A0A1I7LQS7_9BURK</name>
<dbReference type="EMBL" id="FPBO01000035">
    <property type="protein sequence ID" value="SFV12046.1"/>
    <property type="molecule type" value="Genomic_DNA"/>
</dbReference>
<organism evidence="1 2">
    <name type="scientific">Pseudoduganella namucuonensis</name>
    <dbReference type="NCBI Taxonomy" id="1035707"/>
    <lineage>
        <taxon>Bacteria</taxon>
        <taxon>Pseudomonadati</taxon>
        <taxon>Pseudomonadota</taxon>
        <taxon>Betaproteobacteria</taxon>
        <taxon>Burkholderiales</taxon>
        <taxon>Oxalobacteraceae</taxon>
        <taxon>Telluria group</taxon>
        <taxon>Pseudoduganella</taxon>
    </lineage>
</organism>
<reference evidence="2" key="1">
    <citation type="submission" date="2016-10" db="EMBL/GenBank/DDBJ databases">
        <authorList>
            <person name="Varghese N."/>
            <person name="Submissions S."/>
        </authorList>
    </citation>
    <scope>NUCLEOTIDE SEQUENCE [LARGE SCALE GENOMIC DNA]</scope>
    <source>
        <strain evidence="2">CGMCC 1.11014</strain>
    </source>
</reference>
<evidence type="ECO:0000313" key="2">
    <source>
        <dbReference type="Proteomes" id="UP000199391"/>
    </source>
</evidence>
<accession>A0A1I7LQS7</accession>
<gene>
    <name evidence="1" type="ORF">SAMN05216552_103546</name>
</gene>
<evidence type="ECO:0000313" key="1">
    <source>
        <dbReference type="EMBL" id="SFV12046.1"/>
    </source>
</evidence>
<dbReference type="Proteomes" id="UP000199391">
    <property type="component" value="Unassembled WGS sequence"/>
</dbReference>
<evidence type="ECO:0008006" key="3">
    <source>
        <dbReference type="Google" id="ProtNLM"/>
    </source>
</evidence>
<proteinExistence type="predicted"/>
<dbReference type="STRING" id="1035707.SAMN05216552_103546"/>
<keyword evidence="2" id="KW-1185">Reference proteome</keyword>